<sequence>MELSPEIQTLQLQGVKTHVEFYPSSLWMGKRLATLEFIGLDLSNTTLPKLPSSLTQLQITNCVLYNLPVTWLLSLPQLESIVLMDNYLTDATQTLTELSNQQFTLLSGRVVSNMVIGPTVEEAQIAACTEEKGGSVQRLGQWPVCVTPDDAVIARKLLIFTHLRSNGSSLENSSSFGSSSHDHDTSALVMLSLGLPFIFCLYKMGLFIYFMRTNKRYSSEGGGTGRVGRVHTSKNAATATTRDTDAGRPTVNVLSTSPPPSPSPCGYQKRDKQLFESSNAEVWVDKELQSWQLDFQRLKMLKCLNLLPTEKRTTLRKQSITSAMNPREIWLASLADESMAAASLGEGAPTKLVVAKYLAPKFGQGRRSSASGNTKDKLKRELKRQAIFSHPQVVTFIGVAWSRETHLIAVTEYMAQGDLRRWLHRTASTHSGKWSIVKVQMLLDVSRALLYLHTMHTRLVHGNCNSRNVLLDQSLRAKLSDFGVDGSDSLTEQELMSYSAVGSGRWISPEALLGCETSASYPDASDVYSFGILIAELDSHELPFSDLMQANRAAVPETNILQLISMGALSPTLSPTCPPSIVKLVDACTSYKPKNRPSSSQVQQHLRRILEDFREFESKTTATISVGAQHSHSPSNLV</sequence>
<dbReference type="SUPFAM" id="SSF56112">
    <property type="entry name" value="Protein kinase-like (PK-like)"/>
    <property type="match status" value="1"/>
</dbReference>
<dbReference type="Pfam" id="PF07714">
    <property type="entry name" value="PK_Tyr_Ser-Thr"/>
    <property type="match status" value="1"/>
</dbReference>
<dbReference type="PANTHER" id="PTHR44329">
    <property type="entry name" value="SERINE/THREONINE-PROTEIN KINASE TNNI3K-RELATED"/>
    <property type="match status" value="1"/>
</dbReference>
<feature type="domain" description="Protein kinase" evidence="2">
    <location>
        <begin position="315"/>
        <end position="608"/>
    </location>
</feature>
<dbReference type="InterPro" id="IPR000719">
    <property type="entry name" value="Prot_kinase_dom"/>
</dbReference>
<dbReference type="InterPro" id="IPR001245">
    <property type="entry name" value="Ser-Thr/Tyr_kinase_cat_dom"/>
</dbReference>
<dbReference type="Proteomes" id="UP000286097">
    <property type="component" value="Unassembled WGS sequence"/>
</dbReference>
<dbReference type="Proteomes" id="UP000282087">
    <property type="component" value="Unassembled WGS sequence"/>
</dbReference>
<dbReference type="PROSITE" id="PS50011">
    <property type="entry name" value="PROTEIN_KINASE_DOM"/>
    <property type="match status" value="1"/>
</dbReference>
<dbReference type="InterPro" id="IPR032675">
    <property type="entry name" value="LRR_dom_sf"/>
</dbReference>
<dbReference type="InterPro" id="IPR051681">
    <property type="entry name" value="Ser/Thr_Kinases-Pseudokinases"/>
</dbReference>
<feature type="region of interest" description="Disordered" evidence="1">
    <location>
        <begin position="220"/>
        <end position="269"/>
    </location>
</feature>
<evidence type="ECO:0000313" key="6">
    <source>
        <dbReference type="Proteomes" id="UP000286097"/>
    </source>
</evidence>
<dbReference type="Gene3D" id="1.10.510.10">
    <property type="entry name" value="Transferase(Phosphotransferase) domain 1"/>
    <property type="match status" value="1"/>
</dbReference>
<organism evidence="3 5">
    <name type="scientific">Peronospora effusa</name>
    <dbReference type="NCBI Taxonomy" id="542832"/>
    <lineage>
        <taxon>Eukaryota</taxon>
        <taxon>Sar</taxon>
        <taxon>Stramenopiles</taxon>
        <taxon>Oomycota</taxon>
        <taxon>Peronosporomycetes</taxon>
        <taxon>Peronosporales</taxon>
        <taxon>Peronosporaceae</taxon>
        <taxon>Peronospora</taxon>
    </lineage>
</organism>
<evidence type="ECO:0000313" key="3">
    <source>
        <dbReference type="EMBL" id="RMX64627.1"/>
    </source>
</evidence>
<dbReference type="InterPro" id="IPR011009">
    <property type="entry name" value="Kinase-like_dom_sf"/>
</dbReference>
<dbReference type="STRING" id="542832.A0A3M6VE34"/>
<dbReference type="GO" id="GO:0005524">
    <property type="term" value="F:ATP binding"/>
    <property type="evidence" value="ECO:0007669"/>
    <property type="project" value="InterPro"/>
</dbReference>
<name>A0A3M6VE34_9STRA</name>
<dbReference type="GO" id="GO:0004674">
    <property type="term" value="F:protein serine/threonine kinase activity"/>
    <property type="evidence" value="ECO:0007669"/>
    <property type="project" value="TreeGrafter"/>
</dbReference>
<evidence type="ECO:0000259" key="2">
    <source>
        <dbReference type="PROSITE" id="PS50011"/>
    </source>
</evidence>
<gene>
    <name evidence="4" type="ORF">DD237_004868</name>
    <name evidence="3" type="ORF">DD238_006681</name>
</gene>
<dbReference type="PANTHER" id="PTHR44329:SF214">
    <property type="entry name" value="PROTEIN KINASE DOMAIN-CONTAINING PROTEIN"/>
    <property type="match status" value="1"/>
</dbReference>
<protein>
    <recommendedName>
        <fullName evidence="2">Protein kinase domain-containing protein</fullName>
    </recommendedName>
</protein>
<comment type="caution">
    <text evidence="3">The sequence shown here is derived from an EMBL/GenBank/DDBJ whole genome shotgun (WGS) entry which is preliminary data.</text>
</comment>
<dbReference type="EMBL" id="QLLG01000298">
    <property type="protein sequence ID" value="RMX64627.1"/>
    <property type="molecule type" value="Genomic_DNA"/>
</dbReference>
<proteinExistence type="predicted"/>
<dbReference type="VEuPathDB" id="FungiDB:DD237_004868"/>
<evidence type="ECO:0000256" key="1">
    <source>
        <dbReference type="SAM" id="MobiDB-lite"/>
    </source>
</evidence>
<dbReference type="Gene3D" id="3.80.10.10">
    <property type="entry name" value="Ribonuclease Inhibitor"/>
    <property type="match status" value="1"/>
</dbReference>
<evidence type="ECO:0000313" key="4">
    <source>
        <dbReference type="EMBL" id="RQM16874.1"/>
    </source>
</evidence>
<keyword evidence="5" id="KW-1185">Reference proteome</keyword>
<accession>A0A3M6VE34</accession>
<dbReference type="SUPFAM" id="SSF52058">
    <property type="entry name" value="L domain-like"/>
    <property type="match status" value="1"/>
</dbReference>
<dbReference type="EMBL" id="QKXF01000107">
    <property type="protein sequence ID" value="RQM16874.1"/>
    <property type="molecule type" value="Genomic_DNA"/>
</dbReference>
<reference evidence="5 6" key="1">
    <citation type="submission" date="2018-06" db="EMBL/GenBank/DDBJ databases">
        <title>Comparative genomics of downy mildews reveals potential adaptations to biotrophy.</title>
        <authorList>
            <person name="Fletcher K."/>
            <person name="Klosterman S.J."/>
            <person name="Derevnina L."/>
            <person name="Martin F."/>
            <person name="Koike S."/>
            <person name="Reyes Chin-Wo S."/>
            <person name="Mou B."/>
            <person name="Michelmore R."/>
        </authorList>
    </citation>
    <scope>NUCLEOTIDE SEQUENCE [LARGE SCALE GENOMIC DNA]</scope>
    <source>
        <strain evidence="4 6">R13</strain>
        <strain evidence="3 5">R14</strain>
    </source>
</reference>
<dbReference type="AlphaFoldDB" id="A0A3M6VE34"/>
<dbReference type="OrthoDB" id="4062651at2759"/>
<evidence type="ECO:0000313" key="5">
    <source>
        <dbReference type="Proteomes" id="UP000282087"/>
    </source>
</evidence>